<feature type="coiled-coil region" evidence="1">
    <location>
        <begin position="388"/>
        <end position="561"/>
    </location>
</feature>
<evidence type="ECO:0000313" key="3">
    <source>
        <dbReference type="EMBL" id="KAI1703283.1"/>
    </source>
</evidence>
<gene>
    <name evidence="3" type="ORF">DdX_15018</name>
</gene>
<keyword evidence="1" id="KW-0175">Coiled coil</keyword>
<keyword evidence="4" id="KW-1185">Reference proteome</keyword>
<comment type="caution">
    <text evidence="3">The sequence shown here is derived from an EMBL/GenBank/DDBJ whole genome shotgun (WGS) entry which is preliminary data.</text>
</comment>
<feature type="region of interest" description="Disordered" evidence="2">
    <location>
        <begin position="583"/>
        <end position="621"/>
    </location>
</feature>
<dbReference type="Proteomes" id="UP001201812">
    <property type="component" value="Unassembled WGS sequence"/>
</dbReference>
<feature type="compositionally biased region" description="Acidic residues" evidence="2">
    <location>
        <begin position="597"/>
        <end position="610"/>
    </location>
</feature>
<name>A0AAD4MTK5_9BILA</name>
<feature type="coiled-coil region" evidence="1">
    <location>
        <begin position="99"/>
        <end position="218"/>
    </location>
</feature>
<accession>A0AAD4MTK5</accession>
<evidence type="ECO:0000313" key="4">
    <source>
        <dbReference type="Proteomes" id="UP001201812"/>
    </source>
</evidence>
<evidence type="ECO:0000256" key="2">
    <source>
        <dbReference type="SAM" id="MobiDB-lite"/>
    </source>
</evidence>
<proteinExistence type="predicted"/>
<evidence type="ECO:0000256" key="1">
    <source>
        <dbReference type="SAM" id="Coils"/>
    </source>
</evidence>
<protein>
    <submittedName>
        <fullName evidence="3">Major antigen-like isoform X1</fullName>
    </submittedName>
</protein>
<reference evidence="3" key="1">
    <citation type="submission" date="2022-01" db="EMBL/GenBank/DDBJ databases">
        <title>Genome Sequence Resource for Two Populations of Ditylenchus destructor, the Migratory Endoparasitic Phytonematode.</title>
        <authorList>
            <person name="Zhang H."/>
            <person name="Lin R."/>
            <person name="Xie B."/>
        </authorList>
    </citation>
    <scope>NUCLEOTIDE SEQUENCE</scope>
    <source>
        <strain evidence="3">BazhouSP</strain>
    </source>
</reference>
<sequence length="621" mass="72027">MAFNGNLNHSFLPPDRYSRLIFHDARQKVRPLRPNRRDISMQPANNYTGFTRRPPPLSAYEHNFPVCVRSSTPVPTSRSRTVERKEDSDLRLTLMQKHLEAEQAKRMDVEKQIAVLTESYKTRIIGLESQLKECENSSSTIEELKKELKNKQKNELTAAQKCFDNLQQKDQELDKLGKRLEQKLRKYKSAAYKITAENKQYKKKLREADEREKSYRHSIIYNQAGNSKRLQVELESVPLRSAQREAEKIFYMQKLREQIDGLQICNDTLNSHIEQLEAEKKELKSQMEKGNEEFKGELERYKVELESTKSQNEQLKAINDGLQESSQKLMEIKKENSKLKGDLKRLQADLDSKADALYELRNKETERLMNSLAQNSGEACTDSPKVELEACQTELEKCIADLEKVQDDMIGIAAERDRFKEQLKIASENLEITEQKLRKAGVRMPAQECQQRNDEVNELMRKLDTCQEELENAKVDLQNCRDDVRGITAERDYVKEALEDSTQKFEKLNLMLDKELTQQRKAENEKLQQEIANSREVKAELVKAKKSIEVLSAKNEKLLTEWQRTSNLYIQSLTSQSNNDCKNFMDNQGPCPSMPDVVDEVIDLSDDDEMNPSKSKKNKQS</sequence>
<organism evidence="3 4">
    <name type="scientific">Ditylenchus destructor</name>
    <dbReference type="NCBI Taxonomy" id="166010"/>
    <lineage>
        <taxon>Eukaryota</taxon>
        <taxon>Metazoa</taxon>
        <taxon>Ecdysozoa</taxon>
        <taxon>Nematoda</taxon>
        <taxon>Chromadorea</taxon>
        <taxon>Rhabditida</taxon>
        <taxon>Tylenchina</taxon>
        <taxon>Tylenchomorpha</taxon>
        <taxon>Sphaerularioidea</taxon>
        <taxon>Anguinidae</taxon>
        <taxon>Anguininae</taxon>
        <taxon>Ditylenchus</taxon>
    </lineage>
</organism>
<feature type="coiled-coil region" evidence="1">
    <location>
        <begin position="259"/>
        <end position="363"/>
    </location>
</feature>
<dbReference type="EMBL" id="JAKKPZ010000085">
    <property type="protein sequence ID" value="KAI1703283.1"/>
    <property type="molecule type" value="Genomic_DNA"/>
</dbReference>
<dbReference type="AlphaFoldDB" id="A0AAD4MTK5"/>